<proteinExistence type="predicted"/>
<evidence type="ECO:0000313" key="1">
    <source>
        <dbReference type="EMBL" id="RZC80902.1"/>
    </source>
</evidence>
<sequence length="83" mass="9132">MEEIVVSNGADSQLMAVTAMDWSWICCNSVVVWLRLKNKIKELGSDGLVAAAVLYVGLGRGKVWQLLVKQAVVSVEILRQWTG</sequence>
<keyword evidence="2" id="KW-1185">Reference proteome</keyword>
<gene>
    <name evidence="1" type="ORF">C5167_043477</name>
</gene>
<dbReference type="Gramene" id="RZC80902">
    <property type="protein sequence ID" value="RZC80902"/>
    <property type="gene ID" value="C5167_043477"/>
</dbReference>
<organism evidence="1 2">
    <name type="scientific">Papaver somniferum</name>
    <name type="common">Opium poppy</name>
    <dbReference type="NCBI Taxonomy" id="3469"/>
    <lineage>
        <taxon>Eukaryota</taxon>
        <taxon>Viridiplantae</taxon>
        <taxon>Streptophyta</taxon>
        <taxon>Embryophyta</taxon>
        <taxon>Tracheophyta</taxon>
        <taxon>Spermatophyta</taxon>
        <taxon>Magnoliopsida</taxon>
        <taxon>Ranunculales</taxon>
        <taxon>Papaveraceae</taxon>
        <taxon>Papaveroideae</taxon>
        <taxon>Papaver</taxon>
    </lineage>
</organism>
<evidence type="ECO:0000313" key="2">
    <source>
        <dbReference type="Proteomes" id="UP000316621"/>
    </source>
</evidence>
<protein>
    <submittedName>
        <fullName evidence="1">Uncharacterized protein</fullName>
    </submittedName>
</protein>
<name>A0A4Y7L8B6_PAPSO</name>
<dbReference type="EMBL" id="CM010724">
    <property type="protein sequence ID" value="RZC80902.1"/>
    <property type="molecule type" value="Genomic_DNA"/>
</dbReference>
<dbReference type="Proteomes" id="UP000316621">
    <property type="component" value="Chromosome 10"/>
</dbReference>
<accession>A0A4Y7L8B6</accession>
<dbReference type="AlphaFoldDB" id="A0A4Y7L8B6"/>
<reference evidence="1 2" key="1">
    <citation type="journal article" date="2018" name="Science">
        <title>The opium poppy genome and morphinan production.</title>
        <authorList>
            <person name="Guo L."/>
            <person name="Winzer T."/>
            <person name="Yang X."/>
            <person name="Li Y."/>
            <person name="Ning Z."/>
            <person name="He Z."/>
            <person name="Teodor R."/>
            <person name="Lu Y."/>
            <person name="Bowser T.A."/>
            <person name="Graham I.A."/>
            <person name="Ye K."/>
        </authorList>
    </citation>
    <scope>NUCLEOTIDE SEQUENCE [LARGE SCALE GENOMIC DNA]</scope>
    <source>
        <strain evidence="2">cv. HN1</strain>
        <tissue evidence="1">Leaves</tissue>
    </source>
</reference>